<organism evidence="12 13">
    <name type="scientific">Alteromonas portus</name>
    <dbReference type="NCBI Taxonomy" id="2565549"/>
    <lineage>
        <taxon>Bacteria</taxon>
        <taxon>Pseudomonadati</taxon>
        <taxon>Pseudomonadota</taxon>
        <taxon>Gammaproteobacteria</taxon>
        <taxon>Alteromonadales</taxon>
        <taxon>Alteromonadaceae</taxon>
        <taxon>Alteromonas/Salinimonas group</taxon>
        <taxon>Alteromonas</taxon>
    </lineage>
</organism>
<dbReference type="GO" id="GO:0000156">
    <property type="term" value="F:phosphorelay response regulator activity"/>
    <property type="evidence" value="ECO:0007669"/>
    <property type="project" value="TreeGrafter"/>
</dbReference>
<dbReference type="Pfam" id="PF00072">
    <property type="entry name" value="Response_reg"/>
    <property type="match status" value="1"/>
</dbReference>
<keyword evidence="5" id="KW-0805">Transcription regulation</keyword>
<dbReference type="Gene3D" id="6.10.250.690">
    <property type="match status" value="1"/>
</dbReference>
<dbReference type="InterPro" id="IPR058124">
    <property type="entry name" value="CpxR-like_REC"/>
</dbReference>
<keyword evidence="6 9" id="KW-0238">DNA-binding</keyword>
<evidence type="ECO:0000256" key="9">
    <source>
        <dbReference type="PROSITE-ProRule" id="PRU01091"/>
    </source>
</evidence>
<evidence type="ECO:0000256" key="3">
    <source>
        <dbReference type="ARBA" id="ARBA00022553"/>
    </source>
</evidence>
<dbReference type="InterPro" id="IPR011006">
    <property type="entry name" value="CheY-like_superfamily"/>
</dbReference>
<evidence type="ECO:0000259" key="11">
    <source>
        <dbReference type="PROSITE" id="PS51755"/>
    </source>
</evidence>
<dbReference type="PROSITE" id="PS51755">
    <property type="entry name" value="OMPR_PHOB"/>
    <property type="match status" value="1"/>
</dbReference>
<dbReference type="InterPro" id="IPR016032">
    <property type="entry name" value="Sig_transdc_resp-reg_C-effctor"/>
</dbReference>
<dbReference type="Gene3D" id="3.40.50.2300">
    <property type="match status" value="1"/>
</dbReference>
<accession>A0A4U0ZK34</accession>
<dbReference type="SUPFAM" id="SSF46894">
    <property type="entry name" value="C-terminal effector domain of the bipartite response regulators"/>
    <property type="match status" value="1"/>
</dbReference>
<dbReference type="InterPro" id="IPR036388">
    <property type="entry name" value="WH-like_DNA-bd_sf"/>
</dbReference>
<dbReference type="FunFam" id="3.40.50.2300:FF:000001">
    <property type="entry name" value="DNA-binding response regulator PhoB"/>
    <property type="match status" value="1"/>
</dbReference>
<dbReference type="GO" id="GO:0005829">
    <property type="term" value="C:cytosol"/>
    <property type="evidence" value="ECO:0007669"/>
    <property type="project" value="TreeGrafter"/>
</dbReference>
<dbReference type="SMART" id="SM00448">
    <property type="entry name" value="REC"/>
    <property type="match status" value="1"/>
</dbReference>
<evidence type="ECO:0000256" key="6">
    <source>
        <dbReference type="ARBA" id="ARBA00023125"/>
    </source>
</evidence>
<feature type="domain" description="OmpR/PhoB-type" evidence="11">
    <location>
        <begin position="133"/>
        <end position="231"/>
    </location>
</feature>
<evidence type="ECO:0000256" key="5">
    <source>
        <dbReference type="ARBA" id="ARBA00023015"/>
    </source>
</evidence>
<evidence type="ECO:0000256" key="1">
    <source>
        <dbReference type="ARBA" id="ARBA00004496"/>
    </source>
</evidence>
<dbReference type="PANTHER" id="PTHR48111">
    <property type="entry name" value="REGULATOR OF RPOS"/>
    <property type="match status" value="1"/>
</dbReference>
<comment type="caution">
    <text evidence="12">The sequence shown here is derived from an EMBL/GenBank/DDBJ whole genome shotgun (WGS) entry which is preliminary data.</text>
</comment>
<keyword evidence="13" id="KW-1185">Reference proteome</keyword>
<dbReference type="SUPFAM" id="SSF52172">
    <property type="entry name" value="CheY-like"/>
    <property type="match status" value="1"/>
</dbReference>
<dbReference type="InterPro" id="IPR001867">
    <property type="entry name" value="OmpR/PhoB-type_DNA-bd"/>
</dbReference>
<dbReference type="Proteomes" id="UP000305471">
    <property type="component" value="Unassembled WGS sequence"/>
</dbReference>
<proteinExistence type="predicted"/>
<dbReference type="PANTHER" id="PTHR48111:SF39">
    <property type="entry name" value="TRANSCRIPTIONAL REGULATORY PROTEIN CPXR"/>
    <property type="match status" value="1"/>
</dbReference>
<dbReference type="EMBL" id="SWCO01000005">
    <property type="protein sequence ID" value="TKB03420.1"/>
    <property type="molecule type" value="Genomic_DNA"/>
</dbReference>
<comment type="subcellular location">
    <subcellularLocation>
        <location evidence="1">Cytoplasm</location>
    </subcellularLocation>
</comment>
<keyword evidence="3 8" id="KW-0597">Phosphoprotein</keyword>
<evidence type="ECO:0000256" key="8">
    <source>
        <dbReference type="PROSITE-ProRule" id="PRU00169"/>
    </source>
</evidence>
<name>A0A4U0ZK34_9ALTE</name>
<evidence type="ECO:0000313" key="12">
    <source>
        <dbReference type="EMBL" id="TKB03420.1"/>
    </source>
</evidence>
<dbReference type="AlphaFoldDB" id="A0A4U0ZK34"/>
<dbReference type="GO" id="GO:0000976">
    <property type="term" value="F:transcription cis-regulatory region binding"/>
    <property type="evidence" value="ECO:0007669"/>
    <property type="project" value="TreeGrafter"/>
</dbReference>
<keyword evidence="7" id="KW-0804">Transcription</keyword>
<sequence>MENEKINVLLVDDDQDLCALLQEFLEGDGFSVDAIHNGDEAVKTLLNTDKYDTVVLDIMMPGMSGLDVLKSVRAEKQTPILMLTGRGDDIDRIVGLELGADDYLPKPCNPRELGARIRAIIRRTQYLKATPTTSPSELHGIHLDLGARQATVNGKSIALTGAEFNALSYLMERVGQTISKQEMTQEVLKRPLEAYDRAMDVHVSRIRQKLAAAGVKNVIQSVRGVGYQMLTVPQQSE</sequence>
<dbReference type="CDD" id="cd00383">
    <property type="entry name" value="trans_reg_C"/>
    <property type="match status" value="1"/>
</dbReference>
<feature type="modified residue" description="4-aspartylphosphate" evidence="8">
    <location>
        <position position="57"/>
    </location>
</feature>
<evidence type="ECO:0000256" key="7">
    <source>
        <dbReference type="ARBA" id="ARBA00023163"/>
    </source>
</evidence>
<feature type="DNA-binding region" description="OmpR/PhoB-type" evidence="9">
    <location>
        <begin position="133"/>
        <end position="231"/>
    </location>
</feature>
<dbReference type="Pfam" id="PF00486">
    <property type="entry name" value="Trans_reg_C"/>
    <property type="match status" value="1"/>
</dbReference>
<dbReference type="CDD" id="cd17623">
    <property type="entry name" value="REC_OmpR_CpxR"/>
    <property type="match status" value="1"/>
</dbReference>
<protein>
    <submittedName>
        <fullName evidence="12">Response regulator transcription factor</fullName>
    </submittedName>
</protein>
<evidence type="ECO:0000259" key="10">
    <source>
        <dbReference type="PROSITE" id="PS50110"/>
    </source>
</evidence>
<dbReference type="InterPro" id="IPR001789">
    <property type="entry name" value="Sig_transdc_resp-reg_receiver"/>
</dbReference>
<evidence type="ECO:0000256" key="2">
    <source>
        <dbReference type="ARBA" id="ARBA00022490"/>
    </source>
</evidence>
<gene>
    <name evidence="12" type="ORF">E5672_10295</name>
</gene>
<dbReference type="SMART" id="SM00862">
    <property type="entry name" value="Trans_reg_C"/>
    <property type="match status" value="1"/>
</dbReference>
<dbReference type="GO" id="GO:0006355">
    <property type="term" value="P:regulation of DNA-templated transcription"/>
    <property type="evidence" value="ECO:0007669"/>
    <property type="project" value="InterPro"/>
</dbReference>
<dbReference type="RefSeq" id="WP_136782112.1">
    <property type="nucleotide sequence ID" value="NZ_SWCO01000005.1"/>
</dbReference>
<evidence type="ECO:0000313" key="13">
    <source>
        <dbReference type="Proteomes" id="UP000305471"/>
    </source>
</evidence>
<keyword evidence="2" id="KW-0963">Cytoplasm</keyword>
<evidence type="ECO:0000256" key="4">
    <source>
        <dbReference type="ARBA" id="ARBA00023012"/>
    </source>
</evidence>
<keyword evidence="4" id="KW-0902">Two-component regulatory system</keyword>
<dbReference type="Gene3D" id="1.10.10.10">
    <property type="entry name" value="Winged helix-like DNA-binding domain superfamily/Winged helix DNA-binding domain"/>
    <property type="match status" value="1"/>
</dbReference>
<dbReference type="OrthoDB" id="9802426at2"/>
<reference evidence="12 13" key="1">
    <citation type="submission" date="2019-04" db="EMBL/GenBank/DDBJ databases">
        <title>Alteromonas portus sp. nov., an alginate lyase-excreting marine bacterium.</title>
        <authorList>
            <person name="Huang H."/>
            <person name="Mo K."/>
            <person name="Bao S."/>
        </authorList>
    </citation>
    <scope>NUCLEOTIDE SEQUENCE [LARGE SCALE GENOMIC DNA]</scope>
    <source>
        <strain evidence="12 13">HB161718</strain>
    </source>
</reference>
<dbReference type="GO" id="GO:0032993">
    <property type="term" value="C:protein-DNA complex"/>
    <property type="evidence" value="ECO:0007669"/>
    <property type="project" value="TreeGrafter"/>
</dbReference>
<dbReference type="InterPro" id="IPR039420">
    <property type="entry name" value="WalR-like"/>
</dbReference>
<dbReference type="PROSITE" id="PS50110">
    <property type="entry name" value="RESPONSE_REGULATORY"/>
    <property type="match status" value="1"/>
</dbReference>
<feature type="domain" description="Response regulatory" evidence="10">
    <location>
        <begin position="7"/>
        <end position="121"/>
    </location>
</feature>